<dbReference type="Proteomes" id="UP000002038">
    <property type="component" value="Unassembled WGS sequence"/>
</dbReference>
<accession>A0A179UM58</accession>
<dbReference type="AlphaFoldDB" id="A0A179UM58"/>
<reference evidence="3" key="1">
    <citation type="journal article" date="2015" name="PLoS Genet.">
        <title>The dynamic genome and transcriptome of the human fungal pathogen Blastomyces and close relative Emmonsia.</title>
        <authorList>
            <person name="Munoz J.F."/>
            <person name="Gauthier G.M."/>
            <person name="Desjardins C.A."/>
            <person name="Gallo J.E."/>
            <person name="Holder J."/>
            <person name="Sullivan T.D."/>
            <person name="Marty A.J."/>
            <person name="Carmen J.C."/>
            <person name="Chen Z."/>
            <person name="Ding L."/>
            <person name="Gujja S."/>
            <person name="Magrini V."/>
            <person name="Misas E."/>
            <person name="Mitreva M."/>
            <person name="Priest M."/>
            <person name="Saif S."/>
            <person name="Whiston E.A."/>
            <person name="Young S."/>
            <person name="Zeng Q."/>
            <person name="Goldman W.E."/>
            <person name="Mardis E.R."/>
            <person name="Taylor J.W."/>
            <person name="McEwen J.G."/>
            <person name="Clay O.K."/>
            <person name="Klein B.S."/>
            <person name="Cuomo C.A."/>
        </authorList>
    </citation>
    <scope>NUCLEOTIDE SEQUENCE [LARGE SCALE GENOMIC DNA]</scope>
    <source>
        <strain evidence="3">SLH14081</strain>
    </source>
</reference>
<name>A0A179UM58_BLAGS</name>
<dbReference type="EMBL" id="GG657456">
    <property type="protein sequence ID" value="OAT08970.1"/>
    <property type="molecule type" value="Genomic_DNA"/>
</dbReference>
<evidence type="ECO:0000313" key="3">
    <source>
        <dbReference type="Proteomes" id="UP000002038"/>
    </source>
</evidence>
<organism evidence="2 3">
    <name type="scientific">Blastomyces gilchristii (strain SLH14081)</name>
    <name type="common">Blastomyces dermatitidis</name>
    <dbReference type="NCBI Taxonomy" id="559298"/>
    <lineage>
        <taxon>Eukaryota</taxon>
        <taxon>Fungi</taxon>
        <taxon>Dikarya</taxon>
        <taxon>Ascomycota</taxon>
        <taxon>Pezizomycotina</taxon>
        <taxon>Eurotiomycetes</taxon>
        <taxon>Eurotiomycetidae</taxon>
        <taxon>Onygenales</taxon>
        <taxon>Ajellomycetaceae</taxon>
        <taxon>Blastomyces</taxon>
    </lineage>
</organism>
<feature type="compositionally biased region" description="Basic residues" evidence="1">
    <location>
        <begin position="27"/>
        <end position="36"/>
    </location>
</feature>
<sequence length="66" mass="7508">MSPIVLAAAQPGQVTLAVGAKGKAWTRHTRDKRITRKQRENRDDGEKMFERREEGVYIVQKAAISR</sequence>
<feature type="region of interest" description="Disordered" evidence="1">
    <location>
        <begin position="27"/>
        <end position="47"/>
    </location>
</feature>
<protein>
    <submittedName>
        <fullName evidence="2">Uncharacterized protein</fullName>
    </submittedName>
</protein>
<dbReference type="RefSeq" id="XP_031578572.1">
    <property type="nucleotide sequence ID" value="XM_031724923.1"/>
</dbReference>
<gene>
    <name evidence="2" type="ORF">BDBG_17137</name>
</gene>
<proteinExistence type="predicted"/>
<dbReference type="GeneID" id="42528956"/>
<dbReference type="OrthoDB" id="10327044at2759"/>
<dbReference type="VEuPathDB" id="FungiDB:BDBG_17137"/>
<keyword evidence="3" id="KW-1185">Reference proteome</keyword>
<dbReference type="KEGG" id="bgh:BDBG_17137"/>
<feature type="compositionally biased region" description="Basic and acidic residues" evidence="1">
    <location>
        <begin position="37"/>
        <end position="47"/>
    </location>
</feature>
<evidence type="ECO:0000256" key="1">
    <source>
        <dbReference type="SAM" id="MobiDB-lite"/>
    </source>
</evidence>
<evidence type="ECO:0000313" key="2">
    <source>
        <dbReference type="EMBL" id="OAT08970.1"/>
    </source>
</evidence>